<name>A0A2P2PFI1_RHIMU</name>
<evidence type="ECO:0000313" key="1">
    <source>
        <dbReference type="EMBL" id="MBX53441.1"/>
    </source>
</evidence>
<protein>
    <submittedName>
        <fullName evidence="1">Uncharacterized protein</fullName>
    </submittedName>
</protein>
<reference evidence="1" key="1">
    <citation type="submission" date="2018-02" db="EMBL/GenBank/DDBJ databases">
        <title>Rhizophora mucronata_Transcriptome.</title>
        <authorList>
            <person name="Meera S.P."/>
            <person name="Sreeshan A."/>
            <person name="Augustine A."/>
        </authorList>
    </citation>
    <scope>NUCLEOTIDE SEQUENCE</scope>
    <source>
        <tissue evidence="1">Leaf</tissue>
    </source>
</reference>
<sequence length="32" mass="3710">MSWLLQCSGWQESNYLWLFVICSPVYEAVGEA</sequence>
<dbReference type="AlphaFoldDB" id="A0A2P2PFI1"/>
<accession>A0A2P2PFI1</accession>
<proteinExistence type="predicted"/>
<dbReference type="EMBL" id="GGEC01072957">
    <property type="protein sequence ID" value="MBX53441.1"/>
    <property type="molecule type" value="Transcribed_RNA"/>
</dbReference>
<organism evidence="1">
    <name type="scientific">Rhizophora mucronata</name>
    <name type="common">Asiatic mangrove</name>
    <dbReference type="NCBI Taxonomy" id="61149"/>
    <lineage>
        <taxon>Eukaryota</taxon>
        <taxon>Viridiplantae</taxon>
        <taxon>Streptophyta</taxon>
        <taxon>Embryophyta</taxon>
        <taxon>Tracheophyta</taxon>
        <taxon>Spermatophyta</taxon>
        <taxon>Magnoliopsida</taxon>
        <taxon>eudicotyledons</taxon>
        <taxon>Gunneridae</taxon>
        <taxon>Pentapetalae</taxon>
        <taxon>rosids</taxon>
        <taxon>fabids</taxon>
        <taxon>Malpighiales</taxon>
        <taxon>Rhizophoraceae</taxon>
        <taxon>Rhizophora</taxon>
    </lineage>
</organism>